<dbReference type="Proteomes" id="UP000249986">
    <property type="component" value="Unassembled WGS sequence"/>
</dbReference>
<sequence length="91" mass="10505">MSSSEIKIRGLSKDVIAKLDFIAKEKGISRNEFLKENLEKLSVLNEMKKFEADYKLTVDKILKVININTLVLRALCKEFLIDIDSIVKEEF</sequence>
<evidence type="ECO:0000313" key="1">
    <source>
        <dbReference type="EMBL" id="SQB59800.1"/>
    </source>
</evidence>
<name>A0A2X3AC47_CLOPF</name>
<gene>
    <name evidence="1" type="ORF">NCTC10719_01343</name>
</gene>
<accession>A0A2X3AC47</accession>
<dbReference type="RefSeq" id="WP_110060735.1">
    <property type="nucleotide sequence ID" value="NZ_JAALNH010000021.1"/>
</dbReference>
<dbReference type="EMBL" id="UAWG01000008">
    <property type="protein sequence ID" value="SQB59800.1"/>
    <property type="molecule type" value="Genomic_DNA"/>
</dbReference>
<evidence type="ECO:0000313" key="2">
    <source>
        <dbReference type="Proteomes" id="UP000249986"/>
    </source>
</evidence>
<dbReference type="AlphaFoldDB" id="A0A2X3AC47"/>
<proteinExistence type="predicted"/>
<evidence type="ECO:0008006" key="3">
    <source>
        <dbReference type="Google" id="ProtNLM"/>
    </source>
</evidence>
<dbReference type="Gene3D" id="1.10.1220.10">
    <property type="entry name" value="Met repressor-like"/>
    <property type="match status" value="1"/>
</dbReference>
<organism evidence="1 2">
    <name type="scientific">Clostridium perfringens</name>
    <dbReference type="NCBI Taxonomy" id="1502"/>
    <lineage>
        <taxon>Bacteria</taxon>
        <taxon>Bacillati</taxon>
        <taxon>Bacillota</taxon>
        <taxon>Clostridia</taxon>
        <taxon>Eubacteriales</taxon>
        <taxon>Clostridiaceae</taxon>
        <taxon>Clostridium</taxon>
    </lineage>
</organism>
<dbReference type="GO" id="GO:0006355">
    <property type="term" value="P:regulation of DNA-templated transcription"/>
    <property type="evidence" value="ECO:0007669"/>
    <property type="project" value="InterPro"/>
</dbReference>
<dbReference type="InterPro" id="IPR013321">
    <property type="entry name" value="Arc_rbn_hlx_hlx"/>
</dbReference>
<reference evidence="1 2" key="1">
    <citation type="submission" date="2018-06" db="EMBL/GenBank/DDBJ databases">
        <authorList>
            <consortium name="Pathogen Informatics"/>
            <person name="Doyle S."/>
        </authorList>
    </citation>
    <scope>NUCLEOTIDE SEQUENCE [LARGE SCALE GENOMIC DNA]</scope>
    <source>
        <strain evidence="1 2">NCTC10719</strain>
    </source>
</reference>
<protein>
    <recommendedName>
        <fullName evidence="3">Ribbon-helix-helix protein CopG domain-containing protein</fullName>
    </recommendedName>
</protein>